<proteinExistence type="predicted"/>
<protein>
    <submittedName>
        <fullName evidence="2">Uncharacterized protein</fullName>
    </submittedName>
</protein>
<feature type="region of interest" description="Disordered" evidence="1">
    <location>
        <begin position="69"/>
        <end position="100"/>
    </location>
</feature>
<gene>
    <name evidence="2" type="ORF">DSTB1V02_LOCUS11145</name>
</gene>
<sequence length="128" mass="14810">MKRILELNKPYEQINADHFKTHDYLKILAIGGFEDGYLQPRGIMDLPKESSASNPDNTIHKYLEIDEDFKSKTSNDLPKEEQGETSQSRMQKMSSWPVQKYQEGVRAKERNHQNGFNAITAFEFQSIA</sequence>
<dbReference type="Proteomes" id="UP000677054">
    <property type="component" value="Unassembled WGS sequence"/>
</dbReference>
<evidence type="ECO:0000313" key="3">
    <source>
        <dbReference type="Proteomes" id="UP000677054"/>
    </source>
</evidence>
<feature type="compositionally biased region" description="Polar residues" evidence="1">
    <location>
        <begin position="84"/>
        <end position="97"/>
    </location>
</feature>
<dbReference type="EMBL" id="CAJPEV010003505">
    <property type="protein sequence ID" value="CAG0899902.1"/>
    <property type="molecule type" value="Genomic_DNA"/>
</dbReference>
<evidence type="ECO:0000313" key="2">
    <source>
        <dbReference type="EMBL" id="CAD7251378.1"/>
    </source>
</evidence>
<organism evidence="2">
    <name type="scientific">Darwinula stevensoni</name>
    <dbReference type="NCBI Taxonomy" id="69355"/>
    <lineage>
        <taxon>Eukaryota</taxon>
        <taxon>Metazoa</taxon>
        <taxon>Ecdysozoa</taxon>
        <taxon>Arthropoda</taxon>
        <taxon>Crustacea</taxon>
        <taxon>Oligostraca</taxon>
        <taxon>Ostracoda</taxon>
        <taxon>Podocopa</taxon>
        <taxon>Podocopida</taxon>
        <taxon>Darwinulocopina</taxon>
        <taxon>Darwinuloidea</taxon>
        <taxon>Darwinulidae</taxon>
        <taxon>Darwinula</taxon>
    </lineage>
</organism>
<dbReference type="EMBL" id="LR903022">
    <property type="protein sequence ID" value="CAD7251378.1"/>
    <property type="molecule type" value="Genomic_DNA"/>
</dbReference>
<feature type="compositionally biased region" description="Basic and acidic residues" evidence="1">
    <location>
        <begin position="69"/>
        <end position="82"/>
    </location>
</feature>
<accession>A0A7R9ACC1</accession>
<name>A0A7R9ACC1_9CRUS</name>
<reference evidence="2" key="1">
    <citation type="submission" date="2020-11" db="EMBL/GenBank/DDBJ databases">
        <authorList>
            <person name="Tran Van P."/>
        </authorList>
    </citation>
    <scope>NUCLEOTIDE SEQUENCE</scope>
</reference>
<dbReference type="AlphaFoldDB" id="A0A7R9ACC1"/>
<evidence type="ECO:0000256" key="1">
    <source>
        <dbReference type="SAM" id="MobiDB-lite"/>
    </source>
</evidence>
<keyword evidence="3" id="KW-1185">Reference proteome</keyword>